<proteinExistence type="predicted"/>
<sequence>MECVPSFRDVWVRCVGVPLCAWNAVMFERIAKKVGSLLELEDISKARPSFEFCRLRVRTSVVSRLDRKIDVLIDGKEFSIGVWEEWEDVAGLKGGQGAETGKTWVSDTSESLPENVAAWISGSLEKEWRSEVGEEEGGGGERGRCYY</sequence>
<evidence type="ECO:0000313" key="2">
    <source>
        <dbReference type="Proteomes" id="UP001497480"/>
    </source>
</evidence>
<evidence type="ECO:0008006" key="3">
    <source>
        <dbReference type="Google" id="ProtNLM"/>
    </source>
</evidence>
<dbReference type="Proteomes" id="UP001497480">
    <property type="component" value="Unassembled WGS sequence"/>
</dbReference>
<evidence type="ECO:0000313" key="1">
    <source>
        <dbReference type="EMBL" id="CAL0315589.1"/>
    </source>
</evidence>
<comment type="caution">
    <text evidence="1">The sequence shown here is derived from an EMBL/GenBank/DDBJ whole genome shotgun (WGS) entry which is preliminary data.</text>
</comment>
<protein>
    <recommendedName>
        <fullName evidence="3">DUF4283 domain-containing protein</fullName>
    </recommendedName>
</protein>
<accession>A0AAV1X1S7</accession>
<reference evidence="1 2" key="1">
    <citation type="submission" date="2024-03" db="EMBL/GenBank/DDBJ databases">
        <authorList>
            <person name="Martinez-Hernandez J."/>
        </authorList>
    </citation>
    <scope>NUCLEOTIDE SEQUENCE [LARGE SCALE GENOMIC DNA]</scope>
</reference>
<keyword evidence="2" id="KW-1185">Reference proteome</keyword>
<dbReference type="AlphaFoldDB" id="A0AAV1X1S7"/>
<gene>
    <name evidence="1" type="ORF">LLUT_LOCUS16649</name>
</gene>
<organism evidence="1 2">
    <name type="scientific">Lupinus luteus</name>
    <name type="common">European yellow lupine</name>
    <dbReference type="NCBI Taxonomy" id="3873"/>
    <lineage>
        <taxon>Eukaryota</taxon>
        <taxon>Viridiplantae</taxon>
        <taxon>Streptophyta</taxon>
        <taxon>Embryophyta</taxon>
        <taxon>Tracheophyta</taxon>
        <taxon>Spermatophyta</taxon>
        <taxon>Magnoliopsida</taxon>
        <taxon>eudicotyledons</taxon>
        <taxon>Gunneridae</taxon>
        <taxon>Pentapetalae</taxon>
        <taxon>rosids</taxon>
        <taxon>fabids</taxon>
        <taxon>Fabales</taxon>
        <taxon>Fabaceae</taxon>
        <taxon>Papilionoideae</taxon>
        <taxon>50 kb inversion clade</taxon>
        <taxon>genistoids sensu lato</taxon>
        <taxon>core genistoids</taxon>
        <taxon>Genisteae</taxon>
        <taxon>Lupinus</taxon>
    </lineage>
</organism>
<dbReference type="EMBL" id="CAXHTB010000011">
    <property type="protein sequence ID" value="CAL0315589.1"/>
    <property type="molecule type" value="Genomic_DNA"/>
</dbReference>
<name>A0AAV1X1S7_LUPLU</name>